<organism evidence="3 4">
    <name type="scientific">Ditylenchus dipsaci</name>
    <dbReference type="NCBI Taxonomy" id="166011"/>
    <lineage>
        <taxon>Eukaryota</taxon>
        <taxon>Metazoa</taxon>
        <taxon>Ecdysozoa</taxon>
        <taxon>Nematoda</taxon>
        <taxon>Chromadorea</taxon>
        <taxon>Rhabditida</taxon>
        <taxon>Tylenchina</taxon>
        <taxon>Tylenchomorpha</taxon>
        <taxon>Sphaerularioidea</taxon>
        <taxon>Anguinidae</taxon>
        <taxon>Anguininae</taxon>
        <taxon>Ditylenchus</taxon>
    </lineage>
</organism>
<dbReference type="SMART" id="SM00174">
    <property type="entry name" value="RHO"/>
    <property type="match status" value="1"/>
</dbReference>
<accession>A0A915CMB5</accession>
<dbReference type="Pfam" id="PF00071">
    <property type="entry name" value="Ras"/>
    <property type="match status" value="1"/>
</dbReference>
<dbReference type="GO" id="GO:0007264">
    <property type="term" value="P:small GTPase-mediated signal transduction"/>
    <property type="evidence" value="ECO:0007669"/>
    <property type="project" value="InterPro"/>
</dbReference>
<evidence type="ECO:0000313" key="4">
    <source>
        <dbReference type="WBParaSite" id="jg10149"/>
    </source>
</evidence>
<evidence type="ECO:0000256" key="2">
    <source>
        <dbReference type="ARBA" id="ARBA00023134"/>
    </source>
</evidence>
<dbReference type="WBParaSite" id="jg10149">
    <property type="protein sequence ID" value="jg10149"/>
    <property type="gene ID" value="jg10149"/>
</dbReference>
<dbReference type="InterPro" id="IPR001806">
    <property type="entry name" value="Small_GTPase"/>
</dbReference>
<dbReference type="AlphaFoldDB" id="A0A915CMB5"/>
<evidence type="ECO:0000256" key="1">
    <source>
        <dbReference type="ARBA" id="ARBA00022741"/>
    </source>
</evidence>
<dbReference type="Proteomes" id="UP000887574">
    <property type="component" value="Unplaced"/>
</dbReference>
<dbReference type="Gene3D" id="3.40.50.300">
    <property type="entry name" value="P-loop containing nucleotide triphosphate hydrolases"/>
    <property type="match status" value="1"/>
</dbReference>
<keyword evidence="1" id="KW-0547">Nucleotide-binding</keyword>
<proteinExistence type="predicted"/>
<sequence>MVDKRIKLVVVGDSYVGKTSMLFAYTEKQFLGNYQTTIFDNYAVSVNMEQKRYTVNLFDTAGQEDYAHLRVLSYPKQMYSCCASHWLTLNHC</sequence>
<dbReference type="GO" id="GO:0003924">
    <property type="term" value="F:GTPase activity"/>
    <property type="evidence" value="ECO:0007669"/>
    <property type="project" value="InterPro"/>
</dbReference>
<dbReference type="GO" id="GO:0005525">
    <property type="term" value="F:GTP binding"/>
    <property type="evidence" value="ECO:0007669"/>
    <property type="project" value="UniProtKB-KW"/>
</dbReference>
<dbReference type="PANTHER" id="PTHR24072">
    <property type="entry name" value="RHO FAMILY GTPASE"/>
    <property type="match status" value="1"/>
</dbReference>
<dbReference type="InterPro" id="IPR027417">
    <property type="entry name" value="P-loop_NTPase"/>
</dbReference>
<keyword evidence="2" id="KW-0342">GTP-binding</keyword>
<dbReference type="PRINTS" id="PR00449">
    <property type="entry name" value="RASTRNSFRMNG"/>
</dbReference>
<dbReference type="NCBIfam" id="TIGR00231">
    <property type="entry name" value="small_GTP"/>
    <property type="match status" value="1"/>
</dbReference>
<dbReference type="PROSITE" id="PS51419">
    <property type="entry name" value="RAB"/>
    <property type="match status" value="1"/>
</dbReference>
<evidence type="ECO:0000313" key="3">
    <source>
        <dbReference type="Proteomes" id="UP000887574"/>
    </source>
</evidence>
<dbReference type="InterPro" id="IPR005225">
    <property type="entry name" value="Small_GTP-bd"/>
</dbReference>
<reference evidence="4" key="1">
    <citation type="submission" date="2022-11" db="UniProtKB">
        <authorList>
            <consortium name="WormBaseParasite"/>
        </authorList>
    </citation>
    <scope>IDENTIFICATION</scope>
</reference>
<dbReference type="InterPro" id="IPR003578">
    <property type="entry name" value="Small_GTPase_Rho"/>
</dbReference>
<name>A0A915CMB5_9BILA</name>
<keyword evidence="3" id="KW-1185">Reference proteome</keyword>
<protein>
    <submittedName>
        <fullName evidence="4">Uncharacterized protein</fullName>
    </submittedName>
</protein>
<dbReference type="SUPFAM" id="SSF52540">
    <property type="entry name" value="P-loop containing nucleoside triphosphate hydrolases"/>
    <property type="match status" value="1"/>
</dbReference>